<dbReference type="Pfam" id="PF25273">
    <property type="entry name" value="DUF7869"/>
    <property type="match status" value="1"/>
</dbReference>
<feature type="domain" description="DUF7869" evidence="2">
    <location>
        <begin position="685"/>
        <end position="821"/>
    </location>
</feature>
<evidence type="ECO:0000259" key="2">
    <source>
        <dbReference type="Pfam" id="PF25273"/>
    </source>
</evidence>
<feature type="compositionally biased region" description="Basic residues" evidence="1">
    <location>
        <begin position="129"/>
        <end position="138"/>
    </location>
</feature>
<accession>A0ABM3LQU2</accession>
<organism evidence="3 4">
    <name type="scientific">Bicyclus anynana</name>
    <name type="common">Squinting bush brown butterfly</name>
    <dbReference type="NCBI Taxonomy" id="110368"/>
    <lineage>
        <taxon>Eukaryota</taxon>
        <taxon>Metazoa</taxon>
        <taxon>Ecdysozoa</taxon>
        <taxon>Arthropoda</taxon>
        <taxon>Hexapoda</taxon>
        <taxon>Insecta</taxon>
        <taxon>Pterygota</taxon>
        <taxon>Neoptera</taxon>
        <taxon>Endopterygota</taxon>
        <taxon>Lepidoptera</taxon>
        <taxon>Glossata</taxon>
        <taxon>Ditrysia</taxon>
        <taxon>Papilionoidea</taxon>
        <taxon>Nymphalidae</taxon>
        <taxon>Satyrinae</taxon>
        <taxon>Satyrini</taxon>
        <taxon>Mycalesina</taxon>
        <taxon>Bicyclus</taxon>
    </lineage>
</organism>
<proteinExistence type="predicted"/>
<sequence>MPSCSRKNEAVSSKAPKDDGKRIKILSDLYLPAAYSQQASFADTDFTASRTYNNINYTQSTNKNTSHKCDVDIIISEWNVEDGVNQDVSKNLNNSYEELEEPFSPNVSEYIPETDSFDSDENISAENAHKRRRKRKKPNFQYTQNIESNMWSNICTKSDVDVILKPPIGEDPEASSPKSSVDVIMSTPHSSRLAITKITTPDSFKEILRTVQCQPKENKLNEYTAVVDESKENQIICLTSKQNRYYFRKKDTTYYEKFHFVASTSTIYNSCHMNVDHIENDNSMFDVTERSLYCENIKPLNQNLPIPSSSNSNEDSAQSTHINFIASQFTVYLNDENIFENNETALTKSHSRKRVRDESSWQVNKNKLLKNSGKRYHSKSAKKEIERKIMGDPCTCKKKCTEKIDQSERKLVFESYWQLANHERQWDYILKYVKGKPTRVALVGSNRPRSQTVVYTLPKSNGHDTVTVCKKMFLQTLNISDKTVYTALDKQEIQKVVDLRGQHTNRPIKTSESTTKSVIDHINMFPRKESHYLRKQTQREFLDEKLNCAKMHRLYLEWIKNNPDYENVTPASERWYYNIFTTKFNIGFFQPKKDLCETCSLYDQADSEQTEQLKEEYEKHIKNKELIRKIKNQEKEELDPKENTVACFDLEKVLYLPQSEVGVFHYKRKYPVYNFTVYNILTKSGHCYVWHAQIAKRGANEIASCLWCYLQSEAAKGIKVISFYSDNCTGQNRNRFVFALYIHASKELGIKITHRFLQKGHTQNEGDSMHSCIEKSKKNHVLYIPEEIYAIIRNAKVQGEKYNVKEMTQDIFFDFKKLVANNKNWEKDNFGNKVSWSKVKEISADPQCPGKLQIKYAFDDETPIIVDTNRSGRVMRKKRAACSEPFETHQALVQLYDAPLPIPEKLYKDLMSLCKYNYIPPHYQTFYKSLSTQSAATESDSEIEDNEG</sequence>
<dbReference type="Proteomes" id="UP001652582">
    <property type="component" value="Chromosome 14"/>
</dbReference>
<evidence type="ECO:0000256" key="1">
    <source>
        <dbReference type="SAM" id="MobiDB-lite"/>
    </source>
</evidence>
<gene>
    <name evidence="4" type="primary">LOC128198734</name>
</gene>
<dbReference type="PANTHER" id="PTHR10773">
    <property type="entry name" value="DNA-DIRECTED RNA POLYMERASES I, II, AND III SUBUNIT RPABC2"/>
    <property type="match status" value="1"/>
</dbReference>
<evidence type="ECO:0000313" key="3">
    <source>
        <dbReference type="Proteomes" id="UP001652582"/>
    </source>
</evidence>
<dbReference type="GeneID" id="128198734"/>
<dbReference type="RefSeq" id="XP_052741442.1">
    <property type="nucleotide sequence ID" value="XM_052885482.1"/>
</dbReference>
<reference evidence="4" key="1">
    <citation type="submission" date="2025-08" db="UniProtKB">
        <authorList>
            <consortium name="RefSeq"/>
        </authorList>
    </citation>
    <scope>IDENTIFICATION</scope>
</reference>
<dbReference type="InterPro" id="IPR057191">
    <property type="entry name" value="DUF7869"/>
</dbReference>
<dbReference type="PANTHER" id="PTHR10773:SF19">
    <property type="match status" value="1"/>
</dbReference>
<evidence type="ECO:0000313" key="4">
    <source>
        <dbReference type="RefSeq" id="XP_052741442.1"/>
    </source>
</evidence>
<name>A0ABM3LQU2_BICAN</name>
<protein>
    <submittedName>
        <fullName evidence="4">Uncharacterized protein LOC128198734</fullName>
    </submittedName>
</protein>
<feature type="region of interest" description="Disordered" evidence="1">
    <location>
        <begin position="99"/>
        <end position="140"/>
    </location>
</feature>
<keyword evidence="3" id="KW-1185">Reference proteome</keyword>